<proteinExistence type="predicted"/>
<dbReference type="AlphaFoldDB" id="A0AAD1XVK6"/>
<comment type="caution">
    <text evidence="2">The sequence shown here is derived from an EMBL/GenBank/DDBJ whole genome shotgun (WGS) entry which is preliminary data.</text>
</comment>
<evidence type="ECO:0000313" key="2">
    <source>
        <dbReference type="EMBL" id="CAI2379694.1"/>
    </source>
</evidence>
<organism evidence="2 3">
    <name type="scientific">Euplotes crassus</name>
    <dbReference type="NCBI Taxonomy" id="5936"/>
    <lineage>
        <taxon>Eukaryota</taxon>
        <taxon>Sar</taxon>
        <taxon>Alveolata</taxon>
        <taxon>Ciliophora</taxon>
        <taxon>Intramacronucleata</taxon>
        <taxon>Spirotrichea</taxon>
        <taxon>Hypotrichia</taxon>
        <taxon>Euplotida</taxon>
        <taxon>Euplotidae</taxon>
        <taxon>Moneuplotes</taxon>
    </lineage>
</organism>
<sequence length="187" mass="21583">MEKRKVKVHSKFNTGYMRFESSYKTMANCSIGQRYESPEKGIAKINQYEYKHNPDVLRFAKIGASLVSTQNSKSHAPSPGRMINNSSHFKSSYQEISESLNKKLDEIRSNPNSPKAKSPKENKPIWAQHKPPHRAMRGNYDTEYDKSLGDLKANMKKGRKLSPFRYQLRHSEIQTSKRQVNPSFSML</sequence>
<dbReference type="Proteomes" id="UP001295684">
    <property type="component" value="Unassembled WGS sequence"/>
</dbReference>
<keyword evidence="3" id="KW-1185">Reference proteome</keyword>
<dbReference type="EMBL" id="CAMPGE010021549">
    <property type="protein sequence ID" value="CAI2379694.1"/>
    <property type="molecule type" value="Genomic_DNA"/>
</dbReference>
<protein>
    <submittedName>
        <fullName evidence="2">Uncharacterized protein</fullName>
    </submittedName>
</protein>
<evidence type="ECO:0000313" key="3">
    <source>
        <dbReference type="Proteomes" id="UP001295684"/>
    </source>
</evidence>
<reference evidence="2" key="1">
    <citation type="submission" date="2023-07" db="EMBL/GenBank/DDBJ databases">
        <authorList>
            <consortium name="AG Swart"/>
            <person name="Singh M."/>
            <person name="Singh A."/>
            <person name="Seah K."/>
            <person name="Emmerich C."/>
        </authorList>
    </citation>
    <scope>NUCLEOTIDE SEQUENCE</scope>
    <source>
        <strain evidence="2">DP1</strain>
    </source>
</reference>
<accession>A0AAD1XVK6</accession>
<name>A0AAD1XVK6_EUPCR</name>
<feature type="region of interest" description="Disordered" evidence="1">
    <location>
        <begin position="70"/>
        <end position="142"/>
    </location>
</feature>
<gene>
    <name evidence="2" type="ORF">ECRASSUSDP1_LOCUS21107</name>
</gene>
<feature type="compositionally biased region" description="Polar residues" evidence="1">
    <location>
        <begin position="83"/>
        <end position="99"/>
    </location>
</feature>
<evidence type="ECO:0000256" key="1">
    <source>
        <dbReference type="SAM" id="MobiDB-lite"/>
    </source>
</evidence>